<keyword evidence="1" id="KW-0472">Membrane</keyword>
<dbReference type="RefSeq" id="WP_281241848.1">
    <property type="nucleotide sequence ID" value="NZ_FNBL01000001.1"/>
</dbReference>
<dbReference type="EMBL" id="FNBL01000001">
    <property type="protein sequence ID" value="SDE77055.1"/>
    <property type="molecule type" value="Genomic_DNA"/>
</dbReference>
<feature type="transmembrane region" description="Helical" evidence="1">
    <location>
        <begin position="21"/>
        <end position="42"/>
    </location>
</feature>
<reference evidence="2 3" key="1">
    <citation type="submission" date="2016-10" db="EMBL/GenBank/DDBJ databases">
        <authorList>
            <person name="de Groot N.N."/>
        </authorList>
    </citation>
    <scope>NUCLEOTIDE SEQUENCE [LARGE SCALE GENOMIC DNA]</scope>
    <source>
        <strain evidence="2 3">DSM 27375</strain>
    </source>
</reference>
<protein>
    <submittedName>
        <fullName evidence="2">Uncharacterized protein</fullName>
    </submittedName>
</protein>
<gene>
    <name evidence="2" type="ORF">SAMN04488117_101154</name>
</gene>
<evidence type="ECO:0000256" key="1">
    <source>
        <dbReference type="SAM" id="Phobius"/>
    </source>
</evidence>
<dbReference type="Proteomes" id="UP000182284">
    <property type="component" value="Unassembled WGS sequence"/>
</dbReference>
<keyword evidence="1" id="KW-0812">Transmembrane</keyword>
<evidence type="ECO:0000313" key="2">
    <source>
        <dbReference type="EMBL" id="SDE77055.1"/>
    </source>
</evidence>
<accession>A0A1G7FN10</accession>
<dbReference type="AlphaFoldDB" id="A0A1G7FN10"/>
<name>A0A1G7FN10_9RHOB</name>
<evidence type="ECO:0000313" key="3">
    <source>
        <dbReference type="Proteomes" id="UP000182284"/>
    </source>
</evidence>
<keyword evidence="1" id="KW-1133">Transmembrane helix</keyword>
<proteinExistence type="predicted"/>
<organism evidence="2 3">
    <name type="scientific">Celeribacter baekdonensis</name>
    <dbReference type="NCBI Taxonomy" id="875171"/>
    <lineage>
        <taxon>Bacteria</taxon>
        <taxon>Pseudomonadati</taxon>
        <taxon>Pseudomonadota</taxon>
        <taxon>Alphaproteobacteria</taxon>
        <taxon>Rhodobacterales</taxon>
        <taxon>Roseobacteraceae</taxon>
        <taxon>Celeribacter</taxon>
    </lineage>
</organism>
<sequence>MTAIRASYRSLSQLADLNWDRLLYAATISVALVAGAFFGQFFL</sequence>